<dbReference type="GO" id="GO:0140359">
    <property type="term" value="F:ABC-type transporter activity"/>
    <property type="evidence" value="ECO:0007669"/>
    <property type="project" value="InterPro"/>
</dbReference>
<keyword evidence="4" id="KW-1003">Cell membrane</keyword>
<evidence type="ECO:0000313" key="11">
    <source>
        <dbReference type="Proteomes" id="UP000219621"/>
    </source>
</evidence>
<feature type="transmembrane region" description="Helical" evidence="8">
    <location>
        <begin position="346"/>
        <end position="364"/>
    </location>
</feature>
<evidence type="ECO:0000256" key="5">
    <source>
        <dbReference type="ARBA" id="ARBA00022692"/>
    </source>
</evidence>
<dbReference type="InterPro" id="IPR051449">
    <property type="entry name" value="ABC-2_transporter_component"/>
</dbReference>
<dbReference type="AlphaFoldDB" id="A0A286GDP1"/>
<keyword evidence="6 8" id="KW-1133">Transmembrane helix</keyword>
<dbReference type="EMBL" id="OCNJ01000003">
    <property type="protein sequence ID" value="SOD93612.1"/>
    <property type="molecule type" value="Genomic_DNA"/>
</dbReference>
<keyword evidence="5 8" id="KW-0812">Transmembrane</keyword>
<proteinExistence type="inferred from homology"/>
<keyword evidence="7 8" id="KW-0472">Membrane</keyword>
<sequence length="369" mass="40029">MLRRILSLIVKELLALLRDAKSRFVVIVPPLVQLFVFSYAATYDVTSIRLAVLDESRTQESRALLAAFQGAPAFAELVPVARDDDLSALVERRAVTAALHIPPRFAADLRTDPPARVSLVLDGRMSNTAQIVHGYVTAILLDFGRAWGAAHGWPAPPSVIVERVWFNPNMESLWVVVPGLAGVLTMVVALVVTALSVARERELGTFEQLLVTPLRPVEILIGKTVPALIIGLLEATLIVVAAQVWFGVPLTAPVWLLYGALTVFLLSIIGVGLFISSLVQTQQQAIVGAFLFLVPAIILSGFATPLDNMPPWLQAATWVNPLRHMMVILRGVFLKDAAPALVLDSLWPMAVIAVGTLAGAAWLFRRRLG</sequence>
<evidence type="ECO:0000256" key="6">
    <source>
        <dbReference type="ARBA" id="ARBA00022989"/>
    </source>
</evidence>
<organism evidence="10 11">
    <name type="scientific">Caenispirillum bisanense</name>
    <dbReference type="NCBI Taxonomy" id="414052"/>
    <lineage>
        <taxon>Bacteria</taxon>
        <taxon>Pseudomonadati</taxon>
        <taxon>Pseudomonadota</taxon>
        <taxon>Alphaproteobacteria</taxon>
        <taxon>Rhodospirillales</taxon>
        <taxon>Novispirillaceae</taxon>
        <taxon>Caenispirillum</taxon>
    </lineage>
</organism>
<dbReference type="RefSeq" id="WP_097278495.1">
    <property type="nucleotide sequence ID" value="NZ_OCNJ01000003.1"/>
</dbReference>
<evidence type="ECO:0000256" key="7">
    <source>
        <dbReference type="ARBA" id="ARBA00023136"/>
    </source>
</evidence>
<dbReference type="Proteomes" id="UP000219621">
    <property type="component" value="Unassembled WGS sequence"/>
</dbReference>
<protein>
    <submittedName>
        <fullName evidence="10">ABC-2 type transport system permease protein</fullName>
    </submittedName>
</protein>
<feature type="transmembrane region" description="Helical" evidence="8">
    <location>
        <begin position="285"/>
        <end position="303"/>
    </location>
</feature>
<evidence type="ECO:0000313" key="10">
    <source>
        <dbReference type="EMBL" id="SOD93612.1"/>
    </source>
</evidence>
<evidence type="ECO:0000259" key="9">
    <source>
        <dbReference type="PROSITE" id="PS51012"/>
    </source>
</evidence>
<dbReference type="InterPro" id="IPR013525">
    <property type="entry name" value="ABC2_TM"/>
</dbReference>
<comment type="similarity">
    <text evidence="2">Belongs to the ABC-2 integral membrane protein family.</text>
</comment>
<name>A0A286GDP1_9PROT</name>
<dbReference type="PANTHER" id="PTHR30294:SF44">
    <property type="entry name" value="MULTIDRUG ABC TRANSPORTER PERMEASE YBHR-RELATED"/>
    <property type="match status" value="1"/>
</dbReference>
<evidence type="ECO:0000256" key="8">
    <source>
        <dbReference type="SAM" id="Phobius"/>
    </source>
</evidence>
<dbReference type="InterPro" id="IPR047817">
    <property type="entry name" value="ABC2_TM_bact-type"/>
</dbReference>
<evidence type="ECO:0000256" key="3">
    <source>
        <dbReference type="ARBA" id="ARBA00022448"/>
    </source>
</evidence>
<feature type="domain" description="ABC transmembrane type-2" evidence="9">
    <location>
        <begin position="129"/>
        <end position="367"/>
    </location>
</feature>
<dbReference type="PANTHER" id="PTHR30294">
    <property type="entry name" value="MEMBRANE COMPONENT OF ABC TRANSPORTER YHHJ-RELATED"/>
    <property type="match status" value="1"/>
</dbReference>
<feature type="transmembrane region" description="Helical" evidence="8">
    <location>
        <begin position="173"/>
        <end position="198"/>
    </location>
</feature>
<accession>A0A286GDP1</accession>
<evidence type="ECO:0000256" key="2">
    <source>
        <dbReference type="ARBA" id="ARBA00007783"/>
    </source>
</evidence>
<gene>
    <name evidence="10" type="ORF">SAMN05421508_103128</name>
</gene>
<feature type="transmembrane region" description="Helical" evidence="8">
    <location>
        <begin position="254"/>
        <end position="278"/>
    </location>
</feature>
<dbReference type="Pfam" id="PF12698">
    <property type="entry name" value="ABC2_membrane_3"/>
    <property type="match status" value="1"/>
</dbReference>
<keyword evidence="3" id="KW-0813">Transport</keyword>
<dbReference type="PROSITE" id="PS51012">
    <property type="entry name" value="ABC_TM2"/>
    <property type="match status" value="1"/>
</dbReference>
<dbReference type="OrthoDB" id="9784671at2"/>
<keyword evidence="11" id="KW-1185">Reference proteome</keyword>
<evidence type="ECO:0000256" key="1">
    <source>
        <dbReference type="ARBA" id="ARBA00004651"/>
    </source>
</evidence>
<comment type="subcellular location">
    <subcellularLocation>
        <location evidence="1">Cell membrane</location>
        <topology evidence="1">Multi-pass membrane protein</topology>
    </subcellularLocation>
</comment>
<dbReference type="GO" id="GO:0005886">
    <property type="term" value="C:plasma membrane"/>
    <property type="evidence" value="ECO:0007669"/>
    <property type="project" value="UniProtKB-SubCell"/>
</dbReference>
<evidence type="ECO:0000256" key="4">
    <source>
        <dbReference type="ARBA" id="ARBA00022475"/>
    </source>
</evidence>
<feature type="transmembrane region" description="Helical" evidence="8">
    <location>
        <begin position="225"/>
        <end position="248"/>
    </location>
</feature>
<dbReference type="Gene3D" id="3.40.1710.10">
    <property type="entry name" value="abc type-2 transporter like domain"/>
    <property type="match status" value="1"/>
</dbReference>
<reference evidence="10 11" key="1">
    <citation type="submission" date="2017-09" db="EMBL/GenBank/DDBJ databases">
        <authorList>
            <person name="Ehlers B."/>
            <person name="Leendertz F.H."/>
        </authorList>
    </citation>
    <scope>NUCLEOTIDE SEQUENCE [LARGE SCALE GENOMIC DNA]</scope>
    <source>
        <strain evidence="10 11">USBA 140</strain>
    </source>
</reference>